<dbReference type="AlphaFoldDB" id="A0AAV1HXX0"/>
<name>A0AAV1HXX0_9CHLO</name>
<protein>
    <recommendedName>
        <fullName evidence="3">Alcohol dehydrogenase-like N-terminal domain-containing protein</fullName>
    </recommendedName>
</protein>
<comment type="caution">
    <text evidence="4">The sequence shown here is derived from an EMBL/GenBank/DDBJ whole genome shotgun (WGS) entry which is preliminary data.</text>
</comment>
<sequence>MIYRPTNPSDIFCCQGIYGGFRPKLPATPGLEGVGIITKLGPKSTSRTTHTASGQLKEGRRVVGVPWPSAEGEGTWQQDVNVPLEHLIPVRDEVSSEDAAQYLINPVTHTYEG</sequence>
<evidence type="ECO:0000256" key="2">
    <source>
        <dbReference type="ARBA" id="ARBA00023002"/>
    </source>
</evidence>
<keyword evidence="5" id="KW-1185">Reference proteome</keyword>
<dbReference type="InterPro" id="IPR013154">
    <property type="entry name" value="ADH-like_N"/>
</dbReference>
<keyword evidence="2" id="KW-0560">Oxidoreductase</keyword>
<dbReference type="Pfam" id="PF08240">
    <property type="entry name" value="ADH_N"/>
    <property type="match status" value="1"/>
</dbReference>
<proteinExistence type="predicted"/>
<gene>
    <name evidence="4" type="ORF">CVIRNUC_001674</name>
</gene>
<reference evidence="4 5" key="1">
    <citation type="submission" date="2023-10" db="EMBL/GenBank/DDBJ databases">
        <authorList>
            <person name="Maclean D."/>
            <person name="Macfadyen A."/>
        </authorList>
    </citation>
    <scope>NUCLEOTIDE SEQUENCE [LARGE SCALE GENOMIC DNA]</scope>
</reference>
<feature type="domain" description="Alcohol dehydrogenase-like N-terminal" evidence="3">
    <location>
        <begin position="6"/>
        <end position="91"/>
    </location>
</feature>
<dbReference type="GO" id="GO:0016651">
    <property type="term" value="F:oxidoreductase activity, acting on NAD(P)H"/>
    <property type="evidence" value="ECO:0007669"/>
    <property type="project" value="TreeGrafter"/>
</dbReference>
<dbReference type="Gene3D" id="3.90.180.10">
    <property type="entry name" value="Medium-chain alcohol dehydrogenases, catalytic domain"/>
    <property type="match status" value="1"/>
</dbReference>
<evidence type="ECO:0000256" key="1">
    <source>
        <dbReference type="ARBA" id="ARBA00022857"/>
    </source>
</evidence>
<organism evidence="4 5">
    <name type="scientific">Coccomyxa viridis</name>
    <dbReference type="NCBI Taxonomy" id="1274662"/>
    <lineage>
        <taxon>Eukaryota</taxon>
        <taxon>Viridiplantae</taxon>
        <taxon>Chlorophyta</taxon>
        <taxon>core chlorophytes</taxon>
        <taxon>Trebouxiophyceae</taxon>
        <taxon>Trebouxiophyceae incertae sedis</taxon>
        <taxon>Coccomyxaceae</taxon>
        <taxon>Coccomyxa</taxon>
    </lineage>
</organism>
<dbReference type="PANTHER" id="PTHR48106:SF2">
    <property type="entry name" value="ZN2+-BINDING DEHYDROGENASE"/>
    <property type="match status" value="1"/>
</dbReference>
<dbReference type="InterPro" id="IPR011032">
    <property type="entry name" value="GroES-like_sf"/>
</dbReference>
<dbReference type="Proteomes" id="UP001314263">
    <property type="component" value="Unassembled WGS sequence"/>
</dbReference>
<dbReference type="EMBL" id="CAUYUE010000002">
    <property type="protein sequence ID" value="CAK0746204.1"/>
    <property type="molecule type" value="Genomic_DNA"/>
</dbReference>
<evidence type="ECO:0000313" key="5">
    <source>
        <dbReference type="Proteomes" id="UP001314263"/>
    </source>
</evidence>
<dbReference type="GO" id="GO:0070402">
    <property type="term" value="F:NADPH binding"/>
    <property type="evidence" value="ECO:0007669"/>
    <property type="project" value="TreeGrafter"/>
</dbReference>
<dbReference type="PANTHER" id="PTHR48106">
    <property type="entry name" value="QUINONE OXIDOREDUCTASE PIG3-RELATED"/>
    <property type="match status" value="1"/>
</dbReference>
<evidence type="ECO:0000259" key="3">
    <source>
        <dbReference type="Pfam" id="PF08240"/>
    </source>
</evidence>
<evidence type="ECO:0000313" key="4">
    <source>
        <dbReference type="EMBL" id="CAK0746204.1"/>
    </source>
</evidence>
<keyword evidence="1" id="KW-0521">NADP</keyword>
<accession>A0AAV1HXX0</accession>
<dbReference type="SUPFAM" id="SSF50129">
    <property type="entry name" value="GroES-like"/>
    <property type="match status" value="1"/>
</dbReference>